<evidence type="ECO:0000313" key="2">
    <source>
        <dbReference type="EMBL" id="GCL49026.1"/>
    </source>
</evidence>
<proteinExistence type="predicted"/>
<sequence>MINLIPWEKFEEEYAKSFCKNKSAPALSFRGALAALIIQKRLGISDRETVEQIRENSYLQYFIGLTNYQTEAEGGFTNLNGLVYPEQSCIF</sequence>
<dbReference type="Proteomes" id="UP000435041">
    <property type="component" value="Unassembled WGS sequence"/>
</dbReference>
<dbReference type="InterPro" id="IPR008490">
    <property type="entry name" value="Transposase_InsH_N"/>
</dbReference>
<evidence type="ECO:0000313" key="3">
    <source>
        <dbReference type="Proteomes" id="UP000435041"/>
    </source>
</evidence>
<gene>
    <name evidence="2" type="ORF">NIES3804_05770</name>
</gene>
<evidence type="ECO:0000259" key="1">
    <source>
        <dbReference type="Pfam" id="PF05598"/>
    </source>
</evidence>
<organism evidence="2 3">
    <name type="scientific">Microcystis aeruginosa NIES-3804</name>
    <dbReference type="NCBI Taxonomy" id="2517783"/>
    <lineage>
        <taxon>Bacteria</taxon>
        <taxon>Bacillati</taxon>
        <taxon>Cyanobacteriota</taxon>
        <taxon>Cyanophyceae</taxon>
        <taxon>Oscillatoriophycideae</taxon>
        <taxon>Chroococcales</taxon>
        <taxon>Microcystaceae</taxon>
        <taxon>Microcystis</taxon>
    </lineage>
</organism>
<comment type="caution">
    <text evidence="2">The sequence shown here is derived from an EMBL/GenBank/DDBJ whole genome shotgun (WGS) entry which is preliminary data.</text>
</comment>
<reference evidence="2 3" key="1">
    <citation type="submission" date="2019-02" db="EMBL/GenBank/DDBJ databases">
        <title>Draft genome sequence of Arthrospira platensis NIES-3804.</title>
        <authorList>
            <person name="Yamaguchi H."/>
            <person name="Suzuki S."/>
            <person name="Kawachi M."/>
        </authorList>
    </citation>
    <scope>NUCLEOTIDE SEQUENCE [LARGE SCALE GENOMIC DNA]</scope>
    <source>
        <strain evidence="2 3">NIES-3804</strain>
    </source>
</reference>
<accession>A0A6H9GS13</accession>
<dbReference type="Pfam" id="PF05598">
    <property type="entry name" value="DUF772"/>
    <property type="match status" value="1"/>
</dbReference>
<feature type="domain" description="Transposase InsH N-terminal" evidence="1">
    <location>
        <begin position="3"/>
        <end position="67"/>
    </location>
</feature>
<dbReference type="EMBL" id="BJCI01000006">
    <property type="protein sequence ID" value="GCL49026.1"/>
    <property type="molecule type" value="Genomic_DNA"/>
</dbReference>
<protein>
    <recommendedName>
        <fullName evidence="1">Transposase InsH N-terminal domain-containing protein</fullName>
    </recommendedName>
</protein>
<dbReference type="AlphaFoldDB" id="A0A6H9GS13"/>
<name>A0A6H9GS13_MICAE</name>